<dbReference type="InterPro" id="IPR027417">
    <property type="entry name" value="P-loop_NTPase"/>
</dbReference>
<dbReference type="Pfam" id="PF00350">
    <property type="entry name" value="Dynamin_N"/>
    <property type="match status" value="1"/>
</dbReference>
<dbReference type="BioCyc" id="PHAL326442:PSHA_RS14685-MONOMER"/>
<feature type="domain" description="Dynamin N-terminal" evidence="6">
    <location>
        <begin position="8"/>
        <end position="178"/>
    </location>
</feature>
<keyword evidence="5" id="KW-0472">Membrane</keyword>
<evidence type="ECO:0000259" key="6">
    <source>
        <dbReference type="Pfam" id="PF00350"/>
    </source>
</evidence>
<evidence type="ECO:0000256" key="2">
    <source>
        <dbReference type="ARBA" id="ARBA00022741"/>
    </source>
</evidence>
<evidence type="ECO:0000313" key="8">
    <source>
        <dbReference type="Proteomes" id="UP000006843"/>
    </source>
</evidence>
<keyword evidence="3" id="KW-0378">Hydrolase</keyword>
<dbReference type="Gene3D" id="3.40.50.300">
    <property type="entry name" value="P-loop containing nucleotide triphosphate hydrolases"/>
    <property type="match status" value="1"/>
</dbReference>
<dbReference type="PRINTS" id="PR00195">
    <property type="entry name" value="DYNAMIN"/>
</dbReference>
<dbReference type="HOGENOM" id="CLU_899775_0_0_6"/>
<dbReference type="KEGG" id="pha:PSHAa2989"/>
<evidence type="ECO:0000313" key="7">
    <source>
        <dbReference type="EMBL" id="CAI88024.1"/>
    </source>
</evidence>
<reference evidence="7 8" key="1">
    <citation type="journal article" date="2005" name="Genome Res.">
        <title>Coping with cold: the genome of the versatile marine Antarctica bacterium Pseudoalteromonas haloplanktis TAC125.</title>
        <authorList>
            <person name="Medigue C."/>
            <person name="Krin E."/>
            <person name="Pascal G."/>
            <person name="Barbe V."/>
            <person name="Bernsel A."/>
            <person name="Bertin P."/>
            <person name="Cheung F."/>
            <person name="Cruveiller S."/>
            <person name="Damico S."/>
            <person name="Duilio A."/>
            <person name="Fang G."/>
            <person name="Feller G."/>
            <person name="Mangenot S."/>
            <person name="Marino G."/>
            <person name="Nilsson J."/>
            <person name="Parilli E."/>
            <person name="Rocha E."/>
            <person name="Rouy Z."/>
            <person name="Sekowska A."/>
            <person name="Tutino M.L."/>
            <person name="Vallenet D."/>
            <person name="von Heijne G."/>
            <person name="Danchin A."/>
        </authorList>
    </citation>
    <scope>NUCLEOTIDE SEQUENCE [LARGE SCALE GENOMIC DNA]</scope>
    <source>
        <strain evidence="8">TAC 125</strain>
    </source>
</reference>
<keyword evidence="8" id="KW-1185">Reference proteome</keyword>
<dbReference type="eggNOG" id="COG0699">
    <property type="taxonomic scope" value="Bacteria"/>
</dbReference>
<dbReference type="InterPro" id="IPR022812">
    <property type="entry name" value="Dynamin"/>
</dbReference>
<keyword evidence="4" id="KW-0342">GTP-binding</keyword>
<evidence type="ECO:0000256" key="1">
    <source>
        <dbReference type="ARBA" id="ARBA00004370"/>
    </source>
</evidence>
<dbReference type="Proteomes" id="UP000006843">
    <property type="component" value="Chromosome I"/>
</dbReference>
<protein>
    <recommendedName>
        <fullName evidence="6">Dynamin N-terminal domain-containing protein</fullName>
    </recommendedName>
</protein>
<sequence length="316" mass="36091">MSLKTKNILVMATMSAGKSTVLNALLGDDLLHSGNEATTSTIMRLHTKHSSEFGAISYCSDKLPINREILVNDEILRTWNKDDRVHHIDVFTKMTDLHKKKSQTNLVYIDTPGPNNSQDISHQELLDSALANNNINVILYILNCSQLATNDDYELLTKLHKYISQNKGTQVIFILNKVDVLDEESGELISSIIKSTKLYLEDSGFKHPVIIPLMAKMALVAKKTIAGKHVSRKESRMLINELERFRINKHYLNEQALFNNVQKKLIRRQLNLITPQLLHQFFKIMSPKKAHLNRRELKQFCSYSGIQTIENILLSN</sequence>
<dbReference type="InterPro" id="IPR045063">
    <property type="entry name" value="Dynamin_N"/>
</dbReference>
<dbReference type="PANTHER" id="PTHR10465:SF0">
    <property type="entry name" value="SARCALUMENIN"/>
    <property type="match status" value="1"/>
</dbReference>
<dbReference type="GO" id="GO:0003924">
    <property type="term" value="F:GTPase activity"/>
    <property type="evidence" value="ECO:0007669"/>
    <property type="project" value="InterPro"/>
</dbReference>
<keyword evidence="2" id="KW-0547">Nucleotide-binding</keyword>
<dbReference type="SUPFAM" id="SSF52540">
    <property type="entry name" value="P-loop containing nucleoside triphosphate hydrolases"/>
    <property type="match status" value="1"/>
</dbReference>
<gene>
    <name evidence="7" type="ordered locus">PSHAa2989</name>
</gene>
<dbReference type="GO" id="GO:0008053">
    <property type="term" value="P:mitochondrial fusion"/>
    <property type="evidence" value="ECO:0007669"/>
    <property type="project" value="TreeGrafter"/>
</dbReference>
<comment type="subcellular location">
    <subcellularLocation>
        <location evidence="1">Membrane</location>
    </subcellularLocation>
</comment>
<dbReference type="PANTHER" id="PTHR10465">
    <property type="entry name" value="TRANSMEMBRANE GTPASE FZO1"/>
    <property type="match status" value="1"/>
</dbReference>
<proteinExistence type="predicted"/>
<dbReference type="AlphaFoldDB" id="Q3IK19"/>
<dbReference type="GO" id="GO:0016020">
    <property type="term" value="C:membrane"/>
    <property type="evidence" value="ECO:0007669"/>
    <property type="project" value="UniProtKB-SubCell"/>
</dbReference>
<evidence type="ECO:0000256" key="4">
    <source>
        <dbReference type="ARBA" id="ARBA00023134"/>
    </source>
</evidence>
<dbReference type="STRING" id="326442.PSHAa2989"/>
<dbReference type="GO" id="GO:0005525">
    <property type="term" value="F:GTP binding"/>
    <property type="evidence" value="ECO:0007669"/>
    <property type="project" value="UniProtKB-KW"/>
</dbReference>
<name>Q3IK19_PSET1</name>
<dbReference type="InterPro" id="IPR027094">
    <property type="entry name" value="Mitofusin_fam"/>
</dbReference>
<dbReference type="EMBL" id="CR954246">
    <property type="protein sequence ID" value="CAI88024.1"/>
    <property type="molecule type" value="Genomic_DNA"/>
</dbReference>
<accession>Q3IK19</accession>
<evidence type="ECO:0000256" key="3">
    <source>
        <dbReference type="ARBA" id="ARBA00022801"/>
    </source>
</evidence>
<organism evidence="7 8">
    <name type="scientific">Pseudoalteromonas translucida (strain TAC 125)</name>
    <dbReference type="NCBI Taxonomy" id="326442"/>
    <lineage>
        <taxon>Bacteria</taxon>
        <taxon>Pseudomonadati</taxon>
        <taxon>Pseudomonadota</taxon>
        <taxon>Gammaproteobacteria</taxon>
        <taxon>Alteromonadales</taxon>
        <taxon>Pseudoalteromonadaceae</taxon>
        <taxon>Pseudoalteromonas</taxon>
    </lineage>
</organism>
<evidence type="ECO:0000256" key="5">
    <source>
        <dbReference type="ARBA" id="ARBA00023136"/>
    </source>
</evidence>